<name>A0A6C0L1P1_KLEOX</name>
<geneLocation type="plasmid" evidence="2">
    <name>pFDL-VIM</name>
</geneLocation>
<dbReference type="EMBL" id="MN783744">
    <property type="protein sequence ID" value="QHU24001.1"/>
    <property type="molecule type" value="Genomic_DNA"/>
</dbReference>
<proteinExistence type="predicted"/>
<protein>
    <submittedName>
        <fullName evidence="2">TraK</fullName>
    </submittedName>
</protein>
<dbReference type="InterPro" id="IPR055397">
    <property type="entry name" value="TraK_C"/>
</dbReference>
<sequence>MLSTSPRATKCLSTDIPMSRGLLLMKIVANAPMSSLSRFQTTRQCWTTSKPMWESHAPKLFWSNSSVKKRIGESMKSNAKLSLLALSLALGTSLAYASDDIPIVPASVMKKDVPAYVSSGQVTNEVMGSVNENPVLTMKPGVNQIIPIAIGHPNRVVTPFGNPEIVSTSLTGGTDAGQCGEVCIKENVVYVATDKQYPVTMFITEKGSEAQALSLTMVPRRIPPREVFLRLDGNVGISGALANSKAESWEQSQPYVETIRSVFRKVALGEIPQGYTMNRIPTGAAVPSCSHPGIKVDFSKGQYMMGHHLNVFIGVAQNVSSQPIEFKEALCGSWDVAAVTTWPLNVLEPGQKTELYVAKKQMRGISSTSKRPSLLGGAQ</sequence>
<organism evidence="2">
    <name type="scientific">Klebsiella oxytoca</name>
    <dbReference type="NCBI Taxonomy" id="571"/>
    <lineage>
        <taxon>Bacteria</taxon>
        <taxon>Pseudomonadati</taxon>
        <taxon>Pseudomonadota</taxon>
        <taxon>Gammaproteobacteria</taxon>
        <taxon>Enterobacterales</taxon>
        <taxon>Enterobacteriaceae</taxon>
        <taxon>Klebsiella/Raoultella group</taxon>
        <taxon>Klebsiella</taxon>
    </lineage>
</organism>
<evidence type="ECO:0000313" key="2">
    <source>
        <dbReference type="EMBL" id="QHU24001.1"/>
    </source>
</evidence>
<feature type="domain" description="TraK C-terminal" evidence="1">
    <location>
        <begin position="248"/>
        <end position="358"/>
    </location>
</feature>
<dbReference type="AlphaFoldDB" id="A0A6C0L1P1"/>
<accession>A0A6C0L1P1</accession>
<dbReference type="Pfam" id="PF23536">
    <property type="entry name" value="TraK_C"/>
    <property type="match status" value="1"/>
</dbReference>
<keyword evidence="2" id="KW-0614">Plasmid</keyword>
<evidence type="ECO:0000259" key="1">
    <source>
        <dbReference type="Pfam" id="PF23536"/>
    </source>
</evidence>
<reference evidence="2" key="1">
    <citation type="journal article" date="2020" name="Antimicrob. Agents Chemother.">
        <title>A multi-species bunch of VIM-1 carbapenemase producing Enterobacterales linked by a novel, highly conjugative and broad-host range IncA plasmid, menaces the re-emergence of VIM-1.</title>
        <authorList>
            <person name="Arcari G."/>
            <person name="Di Lella F.M."/>
            <person name="Bibbolino G."/>
            <person name="Mengoni F."/>
            <person name="Beccaccioli M."/>
            <person name="Antonelli G."/>
            <person name="Faino L."/>
            <person name="Carattoli A."/>
        </authorList>
    </citation>
    <scope>NUCLEOTIDE SEQUENCE</scope>
    <source>
        <plasmid evidence="2">pFDL-VIM</plasmid>
    </source>
</reference>